<keyword evidence="1" id="KW-0472">Membrane</keyword>
<protein>
    <submittedName>
        <fullName evidence="2">Uncharacterized protein</fullName>
    </submittedName>
</protein>
<comment type="caution">
    <text evidence="2">The sequence shown here is derived from an EMBL/GenBank/DDBJ whole genome shotgun (WGS) entry which is preliminary data.</text>
</comment>
<gene>
    <name evidence="2" type="ORF">GCM10010439_46950</name>
</gene>
<keyword evidence="1" id="KW-0812">Transmembrane</keyword>
<keyword evidence="3" id="KW-1185">Reference proteome</keyword>
<keyword evidence="1" id="KW-1133">Transmembrane helix</keyword>
<accession>A0ABN3UG31</accession>
<dbReference type="Proteomes" id="UP001501842">
    <property type="component" value="Unassembled WGS sequence"/>
</dbReference>
<name>A0ABN3UG31_9ACTN</name>
<feature type="transmembrane region" description="Helical" evidence="1">
    <location>
        <begin position="51"/>
        <end position="72"/>
    </location>
</feature>
<organism evidence="2 3">
    <name type="scientific">Actinocorallia aurantiaca</name>
    <dbReference type="NCBI Taxonomy" id="46204"/>
    <lineage>
        <taxon>Bacteria</taxon>
        <taxon>Bacillati</taxon>
        <taxon>Actinomycetota</taxon>
        <taxon>Actinomycetes</taxon>
        <taxon>Streptosporangiales</taxon>
        <taxon>Thermomonosporaceae</taxon>
        <taxon>Actinocorallia</taxon>
    </lineage>
</organism>
<evidence type="ECO:0000313" key="2">
    <source>
        <dbReference type="EMBL" id="GAA2731466.1"/>
    </source>
</evidence>
<feature type="transmembrane region" description="Helical" evidence="1">
    <location>
        <begin position="20"/>
        <end position="39"/>
    </location>
</feature>
<sequence>MITRGRFGPGAWKVLRRAGVPFAVLAVVFVMVLVVASAYPEMEGTPVWANALFGVLLLVGVVAVLFVPVRLWQLLRYALYAAGRLPREVRSAVERDEPDMVEGDAAGWANGQRLIRQIETGETLQENLVWNGVGRFGERVRFDLWAERFSVGKAGSWTDRPGARIAFTDERLLCKVGRRWESYPFRALTEMRADLGAKTVVLRFSRKREIAVGGSVVPLLAVYATWRRHGAGAVRREPALAELASAVPPPRVPLRPDTA</sequence>
<dbReference type="RefSeq" id="WP_344452834.1">
    <property type="nucleotide sequence ID" value="NZ_BAAATZ010000020.1"/>
</dbReference>
<evidence type="ECO:0000313" key="3">
    <source>
        <dbReference type="Proteomes" id="UP001501842"/>
    </source>
</evidence>
<proteinExistence type="predicted"/>
<reference evidence="2 3" key="1">
    <citation type="journal article" date="2019" name="Int. J. Syst. Evol. Microbiol.">
        <title>The Global Catalogue of Microorganisms (GCM) 10K type strain sequencing project: providing services to taxonomists for standard genome sequencing and annotation.</title>
        <authorList>
            <consortium name="The Broad Institute Genomics Platform"/>
            <consortium name="The Broad Institute Genome Sequencing Center for Infectious Disease"/>
            <person name="Wu L."/>
            <person name="Ma J."/>
        </authorList>
    </citation>
    <scope>NUCLEOTIDE SEQUENCE [LARGE SCALE GENOMIC DNA]</scope>
    <source>
        <strain evidence="2 3">JCM 8201</strain>
    </source>
</reference>
<dbReference type="EMBL" id="BAAATZ010000020">
    <property type="protein sequence ID" value="GAA2731466.1"/>
    <property type="molecule type" value="Genomic_DNA"/>
</dbReference>
<evidence type="ECO:0000256" key="1">
    <source>
        <dbReference type="SAM" id="Phobius"/>
    </source>
</evidence>